<evidence type="ECO:0000256" key="1">
    <source>
        <dbReference type="SAM" id="SignalP"/>
    </source>
</evidence>
<comment type="caution">
    <text evidence="2">The sequence shown here is derived from an EMBL/GenBank/DDBJ whole genome shotgun (WGS) entry which is preliminary data.</text>
</comment>
<accession>A0ABW8K8N3</accession>
<keyword evidence="1" id="KW-0732">Signal</keyword>
<name>A0ABW8K8N3_9GAMM</name>
<proteinExistence type="predicted"/>
<dbReference type="RefSeq" id="WP_379983134.1">
    <property type="nucleotide sequence ID" value="NZ_JADIKD010000012.1"/>
</dbReference>
<sequence>MTSHHTAPTFLASLTLLVLLSANAATSSGVIHFRGLIYAPASASQSFAQRSHVIREAPAHIDTQPLQASRARMPLDLLDYFAGYASPAATVVTARYN</sequence>
<gene>
    <name evidence="2" type="ORF">ISS97_18375</name>
</gene>
<organism evidence="2 3">
    <name type="scientific">Dyella koreensis</name>
    <dbReference type="NCBI Taxonomy" id="311235"/>
    <lineage>
        <taxon>Bacteria</taxon>
        <taxon>Pseudomonadati</taxon>
        <taxon>Pseudomonadota</taxon>
        <taxon>Gammaproteobacteria</taxon>
        <taxon>Lysobacterales</taxon>
        <taxon>Rhodanobacteraceae</taxon>
        <taxon>Dyella</taxon>
    </lineage>
</organism>
<protein>
    <submittedName>
        <fullName evidence="2">Uncharacterized protein</fullName>
    </submittedName>
</protein>
<evidence type="ECO:0000313" key="3">
    <source>
        <dbReference type="Proteomes" id="UP001620408"/>
    </source>
</evidence>
<feature type="chain" id="PRO_5045066216" evidence="1">
    <location>
        <begin position="25"/>
        <end position="97"/>
    </location>
</feature>
<dbReference type="Proteomes" id="UP001620408">
    <property type="component" value="Unassembled WGS sequence"/>
</dbReference>
<evidence type="ECO:0000313" key="2">
    <source>
        <dbReference type="EMBL" id="MFK2919243.1"/>
    </source>
</evidence>
<dbReference type="EMBL" id="JADIKD010000012">
    <property type="protein sequence ID" value="MFK2919243.1"/>
    <property type="molecule type" value="Genomic_DNA"/>
</dbReference>
<reference evidence="2 3" key="1">
    <citation type="submission" date="2020-10" db="EMBL/GenBank/DDBJ databases">
        <title>Phylogeny of dyella-like bacteria.</title>
        <authorList>
            <person name="Fu J."/>
        </authorList>
    </citation>
    <scope>NUCLEOTIDE SEQUENCE [LARGE SCALE GENOMIC DNA]</scope>
    <source>
        <strain evidence="2 3">BB4</strain>
    </source>
</reference>
<keyword evidence="3" id="KW-1185">Reference proteome</keyword>
<feature type="signal peptide" evidence="1">
    <location>
        <begin position="1"/>
        <end position="24"/>
    </location>
</feature>